<dbReference type="RefSeq" id="WP_097011652.1">
    <property type="nucleotide sequence ID" value="NZ_LT907975.1"/>
</dbReference>
<organism evidence="3 4">
    <name type="scientific">Pseudodesulfovibrio profundus</name>
    <dbReference type="NCBI Taxonomy" id="57320"/>
    <lineage>
        <taxon>Bacteria</taxon>
        <taxon>Pseudomonadati</taxon>
        <taxon>Thermodesulfobacteriota</taxon>
        <taxon>Desulfovibrionia</taxon>
        <taxon>Desulfovibrionales</taxon>
        <taxon>Desulfovibrionaceae</taxon>
    </lineage>
</organism>
<protein>
    <submittedName>
        <fullName evidence="3">Sulfurtransferase</fullName>
    </submittedName>
</protein>
<evidence type="ECO:0000313" key="3">
    <source>
        <dbReference type="EMBL" id="SOB58633.1"/>
    </source>
</evidence>
<evidence type="ECO:0000259" key="2">
    <source>
        <dbReference type="PROSITE" id="PS50206"/>
    </source>
</evidence>
<dbReference type="PANTHER" id="PTHR44086">
    <property type="entry name" value="THIOSULFATE SULFURTRANSFERASE RDL2, MITOCHONDRIAL-RELATED"/>
    <property type="match status" value="1"/>
</dbReference>
<keyword evidence="3" id="KW-0808">Transferase</keyword>
<reference evidence="4" key="1">
    <citation type="submission" date="2017-09" db="EMBL/GenBank/DDBJ databases">
        <authorList>
            <person name="Regsiter A."/>
            <person name="William W."/>
        </authorList>
    </citation>
    <scope>NUCLEOTIDE SEQUENCE [LARGE SCALE GENOMIC DNA]</scope>
    <source>
        <strain evidence="4">500-1</strain>
    </source>
</reference>
<gene>
    <name evidence="3" type="ORF">DPRO_1733</name>
</gene>
<dbReference type="PANTHER" id="PTHR44086:SF10">
    <property type="entry name" value="THIOSULFATE SULFURTRANSFERASE_RHODANESE-LIKE DOMAIN-CONTAINING PROTEIN 3"/>
    <property type="match status" value="1"/>
</dbReference>
<keyword evidence="1" id="KW-0732">Signal</keyword>
<proteinExistence type="predicted"/>
<feature type="domain" description="Rhodanese" evidence="2">
    <location>
        <begin position="157"/>
        <end position="250"/>
    </location>
</feature>
<dbReference type="GO" id="GO:0004792">
    <property type="term" value="F:thiosulfate-cyanide sulfurtransferase activity"/>
    <property type="evidence" value="ECO:0007669"/>
    <property type="project" value="TreeGrafter"/>
</dbReference>
<dbReference type="KEGG" id="pprf:DPRO_1733"/>
<dbReference type="SMART" id="SM00450">
    <property type="entry name" value="RHOD"/>
    <property type="match status" value="3"/>
</dbReference>
<feature type="signal peptide" evidence="1">
    <location>
        <begin position="1"/>
        <end position="20"/>
    </location>
</feature>
<dbReference type="Pfam" id="PF00581">
    <property type="entry name" value="Rhodanese"/>
    <property type="match status" value="3"/>
</dbReference>
<dbReference type="AlphaFoldDB" id="A0A2C8F9B4"/>
<dbReference type="InterPro" id="IPR001763">
    <property type="entry name" value="Rhodanese-like_dom"/>
</dbReference>
<dbReference type="CDD" id="cd00158">
    <property type="entry name" value="RHOD"/>
    <property type="match status" value="2"/>
</dbReference>
<name>A0A2C8F9B4_9BACT</name>
<dbReference type="PROSITE" id="PS50206">
    <property type="entry name" value="RHODANESE_3"/>
    <property type="match status" value="3"/>
</dbReference>
<dbReference type="InterPro" id="IPR036873">
    <property type="entry name" value="Rhodanese-like_dom_sf"/>
</dbReference>
<dbReference type="EMBL" id="LT907975">
    <property type="protein sequence ID" value="SOB58633.1"/>
    <property type="molecule type" value="Genomic_DNA"/>
</dbReference>
<dbReference type="OrthoDB" id="9789585at2"/>
<keyword evidence="4" id="KW-1185">Reference proteome</keyword>
<dbReference type="Gene3D" id="3.40.250.10">
    <property type="entry name" value="Rhodanese-like domain"/>
    <property type="match status" value="3"/>
</dbReference>
<feature type="domain" description="Rhodanese" evidence="2">
    <location>
        <begin position="53"/>
        <end position="146"/>
    </location>
</feature>
<dbReference type="SUPFAM" id="SSF52821">
    <property type="entry name" value="Rhodanese/Cell cycle control phosphatase"/>
    <property type="match status" value="3"/>
</dbReference>
<sequence length="366" mass="40470">MHKRLLAVFMMMALTMTVMAGAAAAEEGKQPTFKEFHSIVDYKYVAKYAKMPKPNGVMIVDSRPYKPKFVAGYIPTAVSIPTSQFDKMTDLLPANKDDLLIFYCGGFKCALSHKAAWKAEKLGYTNVKVYAAGFPDFKKHHPYYSIGLETLNDMIANGDQYALVDARPYKKYLSGAIPSAIGIPEREFADKRGMLPVDKAGTALVYYCGGYKCALSHKSAIKARYLGYKKVMVAEAGYPGWKEMFGGADAVQVKAGAMEGAVDTEWFLATIKSNPDAITLIDVRDPEEYAAGHFPSAINMPVDMVEKKAKEIPTDKPIVFSCATGARAGEAYYLFMDLVPDAKNVYYLEATNDFNEDNTYEVHPNK</sequence>
<dbReference type="Proteomes" id="UP000219215">
    <property type="component" value="Chromosome DPRO"/>
</dbReference>
<evidence type="ECO:0000256" key="1">
    <source>
        <dbReference type="SAM" id="SignalP"/>
    </source>
</evidence>
<feature type="domain" description="Rhodanese" evidence="2">
    <location>
        <begin position="274"/>
        <end position="338"/>
    </location>
</feature>
<feature type="chain" id="PRO_5011976672" evidence="1">
    <location>
        <begin position="21"/>
        <end position="366"/>
    </location>
</feature>
<evidence type="ECO:0000313" key="4">
    <source>
        <dbReference type="Proteomes" id="UP000219215"/>
    </source>
</evidence>
<accession>A0A2C8F9B4</accession>